<name>A0A2S8GLB2_9BACT</name>
<organism evidence="2 3">
    <name type="scientific">Blastopirellula marina</name>
    <dbReference type="NCBI Taxonomy" id="124"/>
    <lineage>
        <taxon>Bacteria</taxon>
        <taxon>Pseudomonadati</taxon>
        <taxon>Planctomycetota</taxon>
        <taxon>Planctomycetia</taxon>
        <taxon>Pirellulales</taxon>
        <taxon>Pirellulaceae</taxon>
        <taxon>Blastopirellula</taxon>
    </lineage>
</organism>
<protein>
    <submittedName>
        <fullName evidence="2">Uncharacterized protein</fullName>
    </submittedName>
</protein>
<evidence type="ECO:0000313" key="2">
    <source>
        <dbReference type="EMBL" id="PQO45225.1"/>
    </source>
</evidence>
<accession>A0A2S8GLB2</accession>
<dbReference type="Proteomes" id="UP000237819">
    <property type="component" value="Unassembled WGS sequence"/>
</dbReference>
<evidence type="ECO:0000256" key="1">
    <source>
        <dbReference type="SAM" id="Phobius"/>
    </source>
</evidence>
<proteinExistence type="predicted"/>
<feature type="transmembrane region" description="Helical" evidence="1">
    <location>
        <begin position="45"/>
        <end position="66"/>
    </location>
</feature>
<dbReference type="AlphaFoldDB" id="A0A2S8GLB2"/>
<dbReference type="EMBL" id="PUHZ01000015">
    <property type="protein sequence ID" value="PQO45225.1"/>
    <property type="molecule type" value="Genomic_DNA"/>
</dbReference>
<feature type="transmembrane region" description="Helical" evidence="1">
    <location>
        <begin position="147"/>
        <end position="165"/>
    </location>
</feature>
<evidence type="ECO:0000313" key="3">
    <source>
        <dbReference type="Proteomes" id="UP000237819"/>
    </source>
</evidence>
<comment type="caution">
    <text evidence="2">The sequence shown here is derived from an EMBL/GenBank/DDBJ whole genome shotgun (WGS) entry which is preliminary data.</text>
</comment>
<feature type="transmembrane region" description="Helical" evidence="1">
    <location>
        <begin position="78"/>
        <end position="97"/>
    </location>
</feature>
<gene>
    <name evidence="2" type="ORF">C5Y93_14780</name>
</gene>
<keyword evidence="1" id="KW-0472">Membrane</keyword>
<dbReference type="RefSeq" id="WP_105336205.1">
    <property type="nucleotide sequence ID" value="NZ_PUHZ01000015.1"/>
</dbReference>
<keyword evidence="1" id="KW-1133">Transmembrane helix</keyword>
<feature type="transmembrane region" description="Helical" evidence="1">
    <location>
        <begin position="18"/>
        <end position="39"/>
    </location>
</feature>
<reference evidence="2 3" key="1">
    <citation type="submission" date="2018-02" db="EMBL/GenBank/DDBJ databases">
        <title>Comparative genomes isolates from brazilian mangrove.</title>
        <authorList>
            <person name="Araujo J.E."/>
            <person name="Taketani R.G."/>
            <person name="Silva M.C.P."/>
            <person name="Loureco M.V."/>
            <person name="Andreote F.D."/>
        </authorList>
    </citation>
    <scope>NUCLEOTIDE SEQUENCE [LARGE SCALE GENOMIC DNA]</scope>
    <source>
        <strain evidence="2 3">Nap-Phe MGV</strain>
    </source>
</reference>
<keyword evidence="1" id="KW-0812">Transmembrane</keyword>
<sequence length="278" mass="30561">MDDTIEPNQPPLPTLMHVLLALYVIGGCIGLSGVATIGLVANDRFVNLTSGMGLCLLGLVAFLQYRGTFRRRAASARGAAYLTGVASVTCFLTVGIVPQSAPLTQLAASVTLVATAYSNAQWAKYLRSYEREGGVLPQESKFTLGEIALLLGIIAVVLGIGSYGVRLRHPNHGYHTTSLITPSGWDIENATLVSYFHDFDYHRWEFSCTEEEFLASWESSYPKLRPIATPVVVEKITASRSLETKKITNGWDTGPTKSGWQMTYDRNTHRGFLRRKLD</sequence>